<feature type="domain" description="Heterokaryon incompatibility" evidence="1">
    <location>
        <begin position="257"/>
        <end position="330"/>
    </location>
</feature>
<evidence type="ECO:0000259" key="1">
    <source>
        <dbReference type="Pfam" id="PF06985"/>
    </source>
</evidence>
<name>A0A319ECB2_ASPSB</name>
<accession>A0A319ECB2</accession>
<evidence type="ECO:0000313" key="2">
    <source>
        <dbReference type="EMBL" id="PYI04108.1"/>
    </source>
</evidence>
<reference evidence="2 3" key="1">
    <citation type="submission" date="2018-02" db="EMBL/GenBank/DDBJ databases">
        <title>The genomes of Aspergillus section Nigri reveals drivers in fungal speciation.</title>
        <authorList>
            <consortium name="DOE Joint Genome Institute"/>
            <person name="Vesth T.C."/>
            <person name="Nybo J."/>
            <person name="Theobald S."/>
            <person name="Brandl J."/>
            <person name="Frisvad J.C."/>
            <person name="Nielsen K.F."/>
            <person name="Lyhne E.K."/>
            <person name="Kogle M.E."/>
            <person name="Kuo A."/>
            <person name="Riley R."/>
            <person name="Clum A."/>
            <person name="Nolan M."/>
            <person name="Lipzen A."/>
            <person name="Salamov A."/>
            <person name="Henrissat B."/>
            <person name="Wiebenga A."/>
            <person name="De vries R.P."/>
            <person name="Grigoriev I.V."/>
            <person name="Mortensen U.H."/>
            <person name="Andersen M.R."/>
            <person name="Baker S.E."/>
        </authorList>
    </citation>
    <scope>NUCLEOTIDE SEQUENCE [LARGE SCALE GENOMIC DNA]</scope>
    <source>
        <strain evidence="2 3">CBS 121057</strain>
    </source>
</reference>
<dbReference type="Pfam" id="PF06985">
    <property type="entry name" value="HET"/>
    <property type="match status" value="2"/>
</dbReference>
<keyword evidence="3" id="KW-1185">Reference proteome</keyword>
<dbReference type="PANTHER" id="PTHR33112">
    <property type="entry name" value="DOMAIN PROTEIN, PUTATIVE-RELATED"/>
    <property type="match status" value="1"/>
</dbReference>
<dbReference type="PANTHER" id="PTHR33112:SF16">
    <property type="entry name" value="HETEROKARYON INCOMPATIBILITY DOMAIN-CONTAINING PROTEIN"/>
    <property type="match status" value="1"/>
</dbReference>
<dbReference type="AlphaFoldDB" id="A0A319ECB2"/>
<protein>
    <submittedName>
        <fullName evidence="2">HET-domain-containing protein</fullName>
    </submittedName>
</protein>
<feature type="domain" description="Heterokaryon incompatibility" evidence="1">
    <location>
        <begin position="338"/>
        <end position="445"/>
    </location>
</feature>
<sequence>MSSNLCEKCKFLYLSAESLGRYGFTETAEDGEPHLEFPAGQQSVSIQYGCRDELPDLPRLRESAEAGCGFCGLLRDSLLRGISENRYHRALKKHDKGNLTVKVVKLSLRAAYRTADEKSKFAAICVEWDVLPPGRDRSPTDFTGPDGRVYFKLCARSDDPLARYLGIAYPHPEQEVLSAENAKVVRDQLMDCDQNHNHVSGPIRPGESKADRLPARLLKITESQDGKQLRLVETKDMEEPRIAHGSNCQEDTKSIKYVALSYRWGDEEFLTTTPSNLGEHFQNIPLFSSSPDDTATLPRGFSDVVDICCALGIFYLWIDSLCIIQKEKKTVDKTLLEIQQEESRRDWAAESAKMHRIYMSSYLTIFLVATDTPLQGVLERPVPNLDSMVAIACSVENHPEISGSFFVQPLPYTGELDHLVWNPFLAAEDELDSSIWNTRGWTLQERLLSPRKLYIGVTGMLGLGLLTCPARIDYGRDIEDIKRPRRHKSLDKLEIGTSGATETEISGQAHGKAKLYQAWYKIVEDYTCRDLTISSDKLPALSGIARTHGLALGDQYIAGLWVQDLAMGLLWAPRYVMNPGGDRYFGERERKPLTRPEKYRAPSWSWCANDGQIDFVGDYLDHPKPEIEVLGHDLIPEYDHDRYGQLAINQGNGGYVKLKAKIRAAQMQARHKPRPAIFSQRFPEIEQPKSQDTGFQLRQVQVANGTDESQSYTIFLDHSGSYPDAQEVFLMIVSRGDRPLYSNPGQYESGTRSAGLVLRKCSGQTRLQLERIGCYSHFWDMGLTSIFDDCEPQTVYLV</sequence>
<evidence type="ECO:0000313" key="3">
    <source>
        <dbReference type="Proteomes" id="UP000248423"/>
    </source>
</evidence>
<dbReference type="VEuPathDB" id="FungiDB:BO78DRAFT_348464"/>
<dbReference type="Proteomes" id="UP000248423">
    <property type="component" value="Unassembled WGS sequence"/>
</dbReference>
<organism evidence="2 3">
    <name type="scientific">Aspergillus sclerotiicarbonarius (strain CBS 121057 / IBT 28362)</name>
    <dbReference type="NCBI Taxonomy" id="1448318"/>
    <lineage>
        <taxon>Eukaryota</taxon>
        <taxon>Fungi</taxon>
        <taxon>Dikarya</taxon>
        <taxon>Ascomycota</taxon>
        <taxon>Pezizomycotina</taxon>
        <taxon>Eurotiomycetes</taxon>
        <taxon>Eurotiomycetidae</taxon>
        <taxon>Eurotiales</taxon>
        <taxon>Aspergillaceae</taxon>
        <taxon>Aspergillus</taxon>
        <taxon>Aspergillus subgen. Circumdati</taxon>
    </lineage>
</organism>
<dbReference type="InterPro" id="IPR010730">
    <property type="entry name" value="HET"/>
</dbReference>
<dbReference type="OrthoDB" id="5125733at2759"/>
<dbReference type="EMBL" id="KZ826373">
    <property type="protein sequence ID" value="PYI04108.1"/>
    <property type="molecule type" value="Genomic_DNA"/>
</dbReference>
<proteinExistence type="predicted"/>
<gene>
    <name evidence="2" type="ORF">BO78DRAFT_348464</name>
</gene>
<dbReference type="STRING" id="1448318.A0A319ECB2"/>